<dbReference type="Proteomes" id="UP000198238">
    <property type="component" value="Chromosome"/>
</dbReference>
<dbReference type="AlphaFoldDB" id="A0A220S1F8"/>
<reference evidence="1 2" key="1">
    <citation type="submission" date="2017-06" db="EMBL/GenBank/DDBJ databases">
        <title>Neisseria chenwenguii sp. nov., isolated from the intestinal contents of Tibetan Plateau Pika in Yushu, Qinghai Province, China.</title>
        <authorList>
            <person name="Zhang G."/>
        </authorList>
    </citation>
    <scope>NUCLEOTIDE SEQUENCE [LARGE SCALE GENOMIC DNA]</scope>
    <source>
        <strain evidence="1 2">10023</strain>
    </source>
</reference>
<dbReference type="KEGG" id="nei:BG910_05940"/>
<protein>
    <submittedName>
        <fullName evidence="1">Uncharacterized protein</fullName>
    </submittedName>
</protein>
<name>A0A220S1F8_9NEIS</name>
<accession>A0A220S1F8</accession>
<evidence type="ECO:0000313" key="1">
    <source>
        <dbReference type="EMBL" id="ASK27340.1"/>
    </source>
</evidence>
<dbReference type="RefSeq" id="WP_089036050.1">
    <property type="nucleotide sequence ID" value="NZ_CP022278.1"/>
</dbReference>
<keyword evidence="2" id="KW-1185">Reference proteome</keyword>
<dbReference type="EMBL" id="CP022278">
    <property type="protein sequence ID" value="ASK27340.1"/>
    <property type="molecule type" value="Genomic_DNA"/>
</dbReference>
<gene>
    <name evidence="1" type="ORF">BG910_05940</name>
</gene>
<evidence type="ECO:0000313" key="2">
    <source>
        <dbReference type="Proteomes" id="UP000198238"/>
    </source>
</evidence>
<proteinExistence type="predicted"/>
<sequence>MLSFAVYNMPLADYEALSEQFRSQQITPLQYQAELGRLSVVSGFDATAAEYIVSLKEQGRAVTAASPNAWTTHLGIRAGLLAEMLAERVAHTEQHLLRDIRKVNKLTLAQIQTTPEKELTVVMVEEN</sequence>
<organism evidence="1 2">
    <name type="scientific">Neisseria chenwenguii</name>
    <dbReference type="NCBI Taxonomy" id="1853278"/>
    <lineage>
        <taxon>Bacteria</taxon>
        <taxon>Pseudomonadati</taxon>
        <taxon>Pseudomonadota</taxon>
        <taxon>Betaproteobacteria</taxon>
        <taxon>Neisseriales</taxon>
        <taxon>Neisseriaceae</taxon>
        <taxon>Neisseria</taxon>
    </lineage>
</organism>